<dbReference type="GO" id="GO:0004803">
    <property type="term" value="F:transposase activity"/>
    <property type="evidence" value="ECO:0007669"/>
    <property type="project" value="InterPro"/>
</dbReference>
<dbReference type="AlphaFoldDB" id="A0A1I5CQ99"/>
<dbReference type="InterPro" id="IPR009057">
    <property type="entry name" value="Homeodomain-like_sf"/>
</dbReference>
<evidence type="ECO:0000313" key="3">
    <source>
        <dbReference type="Proteomes" id="UP000242869"/>
    </source>
</evidence>
<dbReference type="InterPro" id="IPR002514">
    <property type="entry name" value="Transposase_8"/>
</dbReference>
<accession>A0A1I5CQ99</accession>
<dbReference type="Pfam" id="PF01527">
    <property type="entry name" value="HTH_Tnp_1"/>
    <property type="match status" value="1"/>
</dbReference>
<dbReference type="GO" id="GO:0006313">
    <property type="term" value="P:DNA transposition"/>
    <property type="evidence" value="ECO:0007669"/>
    <property type="project" value="InterPro"/>
</dbReference>
<reference evidence="3" key="1">
    <citation type="submission" date="2016-10" db="EMBL/GenBank/DDBJ databases">
        <authorList>
            <person name="Varghese N."/>
            <person name="Submissions S."/>
        </authorList>
    </citation>
    <scope>NUCLEOTIDE SEQUENCE [LARGE SCALE GENOMIC DNA]</scope>
    <source>
        <strain evidence="3">DSM 6150</strain>
    </source>
</reference>
<sequence length="107" mass="12356">MKKPVKFSPEVRERAVRMVAECRGDHPSQWAAIESIAAKIGCSPQTLHTWVRQHERDTGQREGPTTADQKRVKELEREVRELRKANEILKLASAFFAQAELDRRFKS</sequence>
<proteinExistence type="predicted"/>
<dbReference type="InterPro" id="IPR036388">
    <property type="entry name" value="WH-like_DNA-bd_sf"/>
</dbReference>
<organism evidence="2 3">
    <name type="scientific">Formivibrio citricus</name>
    <dbReference type="NCBI Taxonomy" id="83765"/>
    <lineage>
        <taxon>Bacteria</taxon>
        <taxon>Pseudomonadati</taxon>
        <taxon>Pseudomonadota</taxon>
        <taxon>Betaproteobacteria</taxon>
        <taxon>Neisseriales</taxon>
        <taxon>Chitinibacteraceae</taxon>
        <taxon>Formivibrio</taxon>
    </lineage>
</organism>
<evidence type="ECO:0000313" key="2">
    <source>
        <dbReference type="EMBL" id="SFN89046.1"/>
    </source>
</evidence>
<dbReference type="Gene3D" id="1.10.10.10">
    <property type="entry name" value="Winged helix-like DNA-binding domain superfamily/Winged helix DNA-binding domain"/>
    <property type="match status" value="1"/>
</dbReference>
<feature type="region of interest" description="Disordered" evidence="1">
    <location>
        <begin position="52"/>
        <end position="72"/>
    </location>
</feature>
<dbReference type="STRING" id="83765.SAMN05660284_02465"/>
<keyword evidence="3" id="KW-1185">Reference proteome</keyword>
<dbReference type="Proteomes" id="UP000242869">
    <property type="component" value="Unassembled WGS sequence"/>
</dbReference>
<evidence type="ECO:0000256" key="1">
    <source>
        <dbReference type="SAM" id="MobiDB-lite"/>
    </source>
</evidence>
<dbReference type="GO" id="GO:0003677">
    <property type="term" value="F:DNA binding"/>
    <property type="evidence" value="ECO:0007669"/>
    <property type="project" value="InterPro"/>
</dbReference>
<dbReference type="EMBL" id="FOVE01000020">
    <property type="protein sequence ID" value="SFN89046.1"/>
    <property type="molecule type" value="Genomic_DNA"/>
</dbReference>
<gene>
    <name evidence="2" type="ORF">SAMN05660284_02465</name>
</gene>
<dbReference type="SUPFAM" id="SSF46689">
    <property type="entry name" value="Homeodomain-like"/>
    <property type="match status" value="1"/>
</dbReference>
<protein>
    <submittedName>
        <fullName evidence="2">Transposase</fullName>
    </submittedName>
</protein>
<name>A0A1I5CQ99_9NEIS</name>